<dbReference type="PANTHER" id="PTHR47053">
    <property type="entry name" value="MUREIN DD-ENDOPEPTIDASE MEPH-RELATED"/>
    <property type="match status" value="1"/>
</dbReference>
<comment type="similarity">
    <text evidence="1">Belongs to the peptidase C40 family.</text>
</comment>
<evidence type="ECO:0000256" key="4">
    <source>
        <dbReference type="ARBA" id="ARBA00022807"/>
    </source>
</evidence>
<dbReference type="Gene3D" id="3.90.1720.10">
    <property type="entry name" value="endopeptidase domain like (from Nostoc punctiforme)"/>
    <property type="match status" value="1"/>
</dbReference>
<evidence type="ECO:0000259" key="5">
    <source>
        <dbReference type="PROSITE" id="PS51935"/>
    </source>
</evidence>
<dbReference type="InterPro" id="IPR000064">
    <property type="entry name" value="NLP_P60_dom"/>
</dbReference>
<proteinExistence type="inferred from homology"/>
<dbReference type="GO" id="GO:0008234">
    <property type="term" value="F:cysteine-type peptidase activity"/>
    <property type="evidence" value="ECO:0007669"/>
    <property type="project" value="UniProtKB-KW"/>
</dbReference>
<dbReference type="OrthoDB" id="9807055at2"/>
<dbReference type="RefSeq" id="WP_008237750.1">
    <property type="nucleotide sequence ID" value="NZ_AJJU01000003.1"/>
</dbReference>
<dbReference type="PROSITE" id="PS51935">
    <property type="entry name" value="NLPC_P60"/>
    <property type="match status" value="1"/>
</dbReference>
<keyword evidence="4" id="KW-0788">Thiol protease</keyword>
<dbReference type="PANTHER" id="PTHR47053:SF1">
    <property type="entry name" value="MUREIN DD-ENDOPEPTIDASE MEPH-RELATED"/>
    <property type="match status" value="1"/>
</dbReference>
<dbReference type="eggNOG" id="COG0791">
    <property type="taxonomic scope" value="Bacteria"/>
</dbReference>
<dbReference type="SUPFAM" id="SSF54001">
    <property type="entry name" value="Cysteine proteinases"/>
    <property type="match status" value="1"/>
</dbReference>
<dbReference type="PROSITE" id="PS51257">
    <property type="entry name" value="PROKAR_LIPOPROTEIN"/>
    <property type="match status" value="1"/>
</dbReference>
<accession>I0WI95</accession>
<keyword evidence="3" id="KW-0378">Hydrolase</keyword>
<name>I0WI95_9FLAO</name>
<dbReference type="GO" id="GO:0006508">
    <property type="term" value="P:proteolysis"/>
    <property type="evidence" value="ECO:0007669"/>
    <property type="project" value="UniProtKB-KW"/>
</dbReference>
<keyword evidence="2" id="KW-0645">Protease</keyword>
<protein>
    <submittedName>
        <fullName evidence="6">Putative secreted peptidase-like protein</fullName>
    </submittedName>
</protein>
<dbReference type="InterPro" id="IPR051202">
    <property type="entry name" value="Peptidase_C40"/>
</dbReference>
<evidence type="ECO:0000256" key="1">
    <source>
        <dbReference type="ARBA" id="ARBA00007074"/>
    </source>
</evidence>
<keyword evidence="7" id="KW-1185">Reference proteome</keyword>
<evidence type="ECO:0000313" key="6">
    <source>
        <dbReference type="EMBL" id="EID76111.1"/>
    </source>
</evidence>
<comment type="caution">
    <text evidence="6">The sequence shown here is derived from an EMBL/GenBank/DDBJ whole genome shotgun (WGS) entry which is preliminary data.</text>
</comment>
<dbReference type="InterPro" id="IPR038765">
    <property type="entry name" value="Papain-like_cys_pep_sf"/>
</dbReference>
<feature type="domain" description="NlpC/P60" evidence="5">
    <location>
        <begin position="67"/>
        <end position="192"/>
    </location>
</feature>
<dbReference type="Proteomes" id="UP000005938">
    <property type="component" value="Unassembled WGS sequence"/>
</dbReference>
<dbReference type="Pfam" id="PF00877">
    <property type="entry name" value="NLPC_P60"/>
    <property type="match status" value="1"/>
</dbReference>
<dbReference type="STRING" id="946077.W5A_04174"/>
<organism evidence="6 7">
    <name type="scientific">Imtechella halotolerans K1</name>
    <dbReference type="NCBI Taxonomy" id="946077"/>
    <lineage>
        <taxon>Bacteria</taxon>
        <taxon>Pseudomonadati</taxon>
        <taxon>Bacteroidota</taxon>
        <taxon>Flavobacteriia</taxon>
        <taxon>Flavobacteriales</taxon>
        <taxon>Flavobacteriaceae</taxon>
        <taxon>Imtechella</taxon>
    </lineage>
</organism>
<evidence type="ECO:0000256" key="3">
    <source>
        <dbReference type="ARBA" id="ARBA00022801"/>
    </source>
</evidence>
<reference evidence="6 7" key="1">
    <citation type="journal article" date="2012" name="J. Bacteriol.">
        <title>Genome Sequence of the Halotolerant Bacterium Imtechella halotolerans K1T.</title>
        <authorList>
            <person name="Kumar S."/>
            <person name="Vikram S."/>
            <person name="Subramanian S."/>
            <person name="Raghava G.P."/>
            <person name="Pinnaka A.K."/>
        </authorList>
    </citation>
    <scope>NUCLEOTIDE SEQUENCE [LARGE SCALE GENOMIC DNA]</scope>
    <source>
        <strain evidence="6 7">K1</strain>
    </source>
</reference>
<evidence type="ECO:0000256" key="2">
    <source>
        <dbReference type="ARBA" id="ARBA00022670"/>
    </source>
</evidence>
<evidence type="ECO:0000313" key="7">
    <source>
        <dbReference type="Proteomes" id="UP000005938"/>
    </source>
</evidence>
<sequence>MLSEKIPHSILIYLTALVLTSCGSTRRIEVVSPTRIVKTEPNYINITEPTFPSVTTDLKIANPTSSNSQVDAIIETALSYTGTRYRMGGTTRQGMDCSGLIYTTFLNHDITLQRSSYLMAREGDDIKLDQVSVGDLLFFVTNRGKRINHVGLVVQAGKEIKFIHSSTSRGVIISSLKEGYWSNAFVKAKRIL</sequence>
<dbReference type="EMBL" id="AJJU01000003">
    <property type="protein sequence ID" value="EID76111.1"/>
    <property type="molecule type" value="Genomic_DNA"/>
</dbReference>
<gene>
    <name evidence="6" type="ORF">W5A_04174</name>
</gene>
<dbReference type="AlphaFoldDB" id="I0WI95"/>